<name>A0AAE5WW73_9BRAD</name>
<organism evidence="1 2">
    <name type="scientific">Bradyrhizobium guangzhouense</name>
    <dbReference type="NCBI Taxonomy" id="1325095"/>
    <lineage>
        <taxon>Bacteria</taxon>
        <taxon>Pseudomonadati</taxon>
        <taxon>Pseudomonadota</taxon>
        <taxon>Alphaproteobacteria</taxon>
        <taxon>Hyphomicrobiales</taxon>
        <taxon>Nitrobacteraceae</taxon>
        <taxon>Bradyrhizobium</taxon>
    </lineage>
</organism>
<protein>
    <submittedName>
        <fullName evidence="1">Uncharacterized protein</fullName>
    </submittedName>
</protein>
<dbReference type="RefSeq" id="WP_128948989.1">
    <property type="nucleotide sequence ID" value="NZ_CP030053.1"/>
</dbReference>
<reference evidence="1 2" key="1">
    <citation type="submission" date="2018-06" db="EMBL/GenBank/DDBJ databases">
        <title>Comparative genomics of rhizobia nodulating Arachis hypogaea in China.</title>
        <authorList>
            <person name="Li Y."/>
        </authorList>
    </citation>
    <scope>NUCLEOTIDE SEQUENCE [LARGE SCALE GENOMIC DNA]</scope>
    <source>
        <strain evidence="1 2">CCBAU 51670</strain>
    </source>
</reference>
<gene>
    <name evidence="1" type="ORF">XH91_01715</name>
</gene>
<accession>A0AAE5WW73</accession>
<dbReference type="Proteomes" id="UP000288972">
    <property type="component" value="Chromosome"/>
</dbReference>
<sequence length="209" mass="23449">MTGRAEAKLLNSARTNPILARHLTRRLEKESKFVEALRTSAEALLVEAMNDTEWAPGLLRKLATLPDVPDSSRAMMLSAWIRWGDSWRNNVNNDVLLIDTLRNLLPPYRGGEVRLFRGDSAFNRRRRTYGMSWTVDRIVAESFAEGNASMYDGGTVVLETLAPSTAIICVPHDHIEHAYAGEVEYLVDRRRLGDVNLVKRYGAPAALAQ</sequence>
<evidence type="ECO:0000313" key="1">
    <source>
        <dbReference type="EMBL" id="QAU44197.1"/>
    </source>
</evidence>
<dbReference type="KEGG" id="bgz:XH91_01715"/>
<dbReference type="AlphaFoldDB" id="A0AAE5WW73"/>
<dbReference type="EMBL" id="CP030053">
    <property type="protein sequence ID" value="QAU44197.1"/>
    <property type="molecule type" value="Genomic_DNA"/>
</dbReference>
<evidence type="ECO:0000313" key="2">
    <source>
        <dbReference type="Proteomes" id="UP000288972"/>
    </source>
</evidence>
<proteinExistence type="predicted"/>